<organism evidence="5 6">
    <name type="scientific">Agaribacter flavus</name>
    <dbReference type="NCBI Taxonomy" id="1902781"/>
    <lineage>
        <taxon>Bacteria</taxon>
        <taxon>Pseudomonadati</taxon>
        <taxon>Pseudomonadota</taxon>
        <taxon>Gammaproteobacteria</taxon>
        <taxon>Alteromonadales</taxon>
        <taxon>Alteromonadaceae</taxon>
        <taxon>Agaribacter</taxon>
    </lineage>
</organism>
<feature type="domain" description="Glycosyl hydrolase family 13 catalytic" evidence="4">
    <location>
        <begin position="164"/>
        <end position="565"/>
    </location>
</feature>
<dbReference type="GO" id="GO:0120549">
    <property type="term" value="F:limit dextrin alpha-1,6-maltotetraose-hydrolase activity"/>
    <property type="evidence" value="ECO:0007669"/>
    <property type="project" value="UniProtKB-EC"/>
</dbReference>
<sequence length="697" mass="79743">MFILEKGQMQPHGVTVFENGCNFSLYCPDAAAVFLCFFDRDEEEILRIELKERIQSTWFGYVKGAKVGDYYAYRVEPKSRSNLVGNSIDKLLIDPYAKQLSRELQWDAALYKGNSEKMIPKCVITGEDTASSFTPNSHNQEQKSRPYGSQQRIIYEAHIKGLSTLHPDVPEDIKGTYLGACHPAIISHLKSLGITTIQFLPLMAFMPEPFLSGKGLTNYWGYNPINFFCPEPRYASKNAYTECREMIKVLKSEGFEVLLDVVFNHTAEAGDPGTIISFKGLCNRHAYLLEQHDESDGVSYTNYSGCGNTVKVSDAYMLNLILDAMRYWVTHMGVDGFRFDLAATLGRQTFEFRKNASFFKIIKQDPVLKTAVMLAEPWDIGPGGYQLGHFPAHWLEVNDKFRDTVRAFWRGDKGTKGDFATRLMGSRDVFTKTKRPMHASVNNITYHDGFTLHDLVSYAEKHNEANLESNRDGHNHNLSANYGVEGHTNKEEINKVRFQQKRNLFATLILSQGTPHILAGDELSKTQNGNNNAYCQDNEINYLHWNLSTQQKEFLLYCQYVIRLKKQYALLQCMSFSDDMYDNNVNIALADWYRADGSHKTDIDWVNHEHHCFALHIVSTPALNNQEWVFCYNSADEEKDFHLPILAETTTKERALQAKHWRCMLNTSDETPEACSKTKVLPLFTMPARSFRLFLKE</sequence>
<dbReference type="SUPFAM" id="SSF81296">
    <property type="entry name" value="E set domains"/>
    <property type="match status" value="1"/>
</dbReference>
<reference evidence="6" key="1">
    <citation type="journal article" date="2019" name="Int. J. Syst. Evol. Microbiol.">
        <title>The Global Catalogue of Microorganisms (GCM) 10K type strain sequencing project: providing services to taxonomists for standard genome sequencing and annotation.</title>
        <authorList>
            <consortium name="The Broad Institute Genomics Platform"/>
            <consortium name="The Broad Institute Genome Sequencing Center for Infectious Disease"/>
            <person name="Wu L."/>
            <person name="Ma J."/>
        </authorList>
    </citation>
    <scope>NUCLEOTIDE SEQUENCE [LARGE SCALE GENOMIC DNA]</scope>
    <source>
        <strain evidence="6">KCTC 52473</strain>
    </source>
</reference>
<dbReference type="Gene3D" id="2.60.40.1180">
    <property type="entry name" value="Golgi alpha-mannosidase II"/>
    <property type="match status" value="1"/>
</dbReference>
<gene>
    <name evidence="5" type="primary">glgX</name>
    <name evidence="5" type="ORF">ACFOHL_02555</name>
</gene>
<dbReference type="InterPro" id="IPR006047">
    <property type="entry name" value="GH13_cat_dom"/>
</dbReference>
<comment type="caution">
    <text evidence="5">The sequence shown here is derived from an EMBL/GenBank/DDBJ whole genome shotgun (WGS) entry which is preliminary data.</text>
</comment>
<evidence type="ECO:0000256" key="3">
    <source>
        <dbReference type="ARBA" id="ARBA00023295"/>
    </source>
</evidence>
<dbReference type="InterPro" id="IPR004193">
    <property type="entry name" value="Glyco_hydro_13_N"/>
</dbReference>
<evidence type="ECO:0000256" key="1">
    <source>
        <dbReference type="ARBA" id="ARBA00008061"/>
    </source>
</evidence>
<dbReference type="InterPro" id="IPR044505">
    <property type="entry name" value="GlgX_Isoamylase_N_E_set"/>
</dbReference>
<dbReference type="InterPro" id="IPR014756">
    <property type="entry name" value="Ig_E-set"/>
</dbReference>
<keyword evidence="3 5" id="KW-0326">Glycosidase</keyword>
<proteinExistence type="inferred from homology"/>
<dbReference type="InterPro" id="IPR017853">
    <property type="entry name" value="GH"/>
</dbReference>
<evidence type="ECO:0000313" key="5">
    <source>
        <dbReference type="EMBL" id="MFC3120492.1"/>
    </source>
</evidence>
<dbReference type="SMART" id="SM00642">
    <property type="entry name" value="Aamy"/>
    <property type="match status" value="1"/>
</dbReference>
<accession>A0ABV7FPT6</accession>
<dbReference type="InterPro" id="IPR011837">
    <property type="entry name" value="Glycogen_debranch_GlgX"/>
</dbReference>
<comment type="similarity">
    <text evidence="1">Belongs to the glycosyl hydrolase 13 family.</text>
</comment>
<dbReference type="CDD" id="cd02856">
    <property type="entry name" value="E_set_GDE_Isoamylase_N"/>
    <property type="match status" value="1"/>
</dbReference>
<dbReference type="RefSeq" id="WP_376918633.1">
    <property type="nucleotide sequence ID" value="NZ_JBHRSW010000005.1"/>
</dbReference>
<protein>
    <submittedName>
        <fullName evidence="5">Glycogen debranching protein GlgX</fullName>
        <ecNumber evidence="5">3.2.1.196</ecNumber>
    </submittedName>
</protein>
<dbReference type="InterPro" id="IPR013783">
    <property type="entry name" value="Ig-like_fold"/>
</dbReference>
<keyword evidence="6" id="KW-1185">Reference proteome</keyword>
<evidence type="ECO:0000259" key="4">
    <source>
        <dbReference type="SMART" id="SM00642"/>
    </source>
</evidence>
<dbReference type="InterPro" id="IPR013780">
    <property type="entry name" value="Glyco_hydro_b"/>
</dbReference>
<dbReference type="CDD" id="cd11326">
    <property type="entry name" value="AmyAc_Glg_debranch"/>
    <property type="match status" value="1"/>
</dbReference>
<dbReference type="NCBIfam" id="TIGR02100">
    <property type="entry name" value="glgX_debranch"/>
    <property type="match status" value="1"/>
</dbReference>
<dbReference type="Gene3D" id="3.20.20.80">
    <property type="entry name" value="Glycosidases"/>
    <property type="match status" value="1"/>
</dbReference>
<dbReference type="PANTHER" id="PTHR43002">
    <property type="entry name" value="GLYCOGEN DEBRANCHING ENZYME"/>
    <property type="match status" value="1"/>
</dbReference>
<dbReference type="Pfam" id="PF02922">
    <property type="entry name" value="CBM_48"/>
    <property type="match status" value="1"/>
</dbReference>
<name>A0ABV7FPT6_9ALTE</name>
<dbReference type="EMBL" id="JBHRSW010000005">
    <property type="protein sequence ID" value="MFC3120492.1"/>
    <property type="molecule type" value="Genomic_DNA"/>
</dbReference>
<dbReference type="Proteomes" id="UP001595478">
    <property type="component" value="Unassembled WGS sequence"/>
</dbReference>
<keyword evidence="2 5" id="KW-0378">Hydrolase</keyword>
<evidence type="ECO:0000313" key="6">
    <source>
        <dbReference type="Proteomes" id="UP001595478"/>
    </source>
</evidence>
<dbReference type="Gene3D" id="2.60.40.10">
    <property type="entry name" value="Immunoglobulins"/>
    <property type="match status" value="1"/>
</dbReference>
<dbReference type="SUPFAM" id="SSF51445">
    <property type="entry name" value="(Trans)glycosidases"/>
    <property type="match status" value="1"/>
</dbReference>
<dbReference type="SUPFAM" id="SSF51011">
    <property type="entry name" value="Glycosyl hydrolase domain"/>
    <property type="match status" value="1"/>
</dbReference>
<evidence type="ECO:0000256" key="2">
    <source>
        <dbReference type="ARBA" id="ARBA00022801"/>
    </source>
</evidence>
<dbReference type="EC" id="3.2.1.196" evidence="5"/>